<keyword evidence="7" id="KW-1185">Reference proteome</keyword>
<name>A0A1T5JUS3_9FIRM</name>
<evidence type="ECO:0000313" key="6">
    <source>
        <dbReference type="EMBL" id="SKC55029.1"/>
    </source>
</evidence>
<evidence type="ECO:0000256" key="3">
    <source>
        <dbReference type="PROSITE-ProRule" id="PRU01278"/>
    </source>
</evidence>
<reference evidence="6 7" key="1">
    <citation type="submission" date="2017-02" db="EMBL/GenBank/DDBJ databases">
        <authorList>
            <person name="Peterson S.W."/>
        </authorList>
    </citation>
    <scope>NUCLEOTIDE SEQUENCE [LARGE SCALE GENOMIC DNA]</scope>
    <source>
        <strain evidence="6 7">M1</strain>
    </source>
</reference>
<dbReference type="SUPFAM" id="SSF143414">
    <property type="entry name" value="CcmK-like"/>
    <property type="match status" value="1"/>
</dbReference>
<dbReference type="InterPro" id="IPR050575">
    <property type="entry name" value="BMC_shell"/>
</dbReference>
<accession>A0A1T5JUS3</accession>
<dbReference type="RefSeq" id="WP_079490339.1">
    <property type="nucleotide sequence ID" value="NZ_FUZT01000003.1"/>
</dbReference>
<evidence type="ECO:0000313" key="7">
    <source>
        <dbReference type="Proteomes" id="UP000190285"/>
    </source>
</evidence>
<dbReference type="InterPro" id="IPR000249">
    <property type="entry name" value="BMC_dom"/>
</dbReference>
<dbReference type="InterPro" id="IPR037233">
    <property type="entry name" value="CcmK-like_sf"/>
</dbReference>
<dbReference type="Proteomes" id="UP000190285">
    <property type="component" value="Unassembled WGS sequence"/>
</dbReference>
<dbReference type="PANTHER" id="PTHR33941">
    <property type="entry name" value="PROPANEDIOL UTILIZATION PROTEIN PDUA"/>
    <property type="match status" value="1"/>
</dbReference>
<sequence length="144" mass="15077">MGAALGLIETVGLSAAAAALDAATDTADVELIGCEKVIGAGKSVSVTIHLVGQVAAVQAAVESGVSAAGKVGTVLASKVIPRPHEDVNRLIEMFKENSKKDNKKKSGPKKKRTVSRKKQSASIKKDEVKQEETDIQDLKEVSEK</sequence>
<dbReference type="GO" id="GO:0031469">
    <property type="term" value="C:bacterial microcompartment"/>
    <property type="evidence" value="ECO:0007669"/>
    <property type="project" value="UniProtKB-SubCell"/>
</dbReference>
<evidence type="ECO:0000256" key="1">
    <source>
        <dbReference type="ARBA" id="ARBA00024322"/>
    </source>
</evidence>
<dbReference type="CDD" id="cd07045">
    <property type="entry name" value="BMC_CcmK_like"/>
    <property type="match status" value="1"/>
</dbReference>
<dbReference type="PROSITE" id="PS51930">
    <property type="entry name" value="BMC_2"/>
    <property type="match status" value="1"/>
</dbReference>
<dbReference type="STRING" id="36842.SAMN02194393_01348"/>
<dbReference type="EMBL" id="FUZT01000003">
    <property type="protein sequence ID" value="SKC55029.1"/>
    <property type="molecule type" value="Genomic_DNA"/>
</dbReference>
<organism evidence="6 7">
    <name type="scientific">Maledivibacter halophilus</name>
    <dbReference type="NCBI Taxonomy" id="36842"/>
    <lineage>
        <taxon>Bacteria</taxon>
        <taxon>Bacillati</taxon>
        <taxon>Bacillota</taxon>
        <taxon>Clostridia</taxon>
        <taxon>Peptostreptococcales</taxon>
        <taxon>Caminicellaceae</taxon>
        <taxon>Maledivibacter</taxon>
    </lineage>
</organism>
<dbReference type="InterPro" id="IPR044872">
    <property type="entry name" value="CcmK/CsoS1_BMC"/>
</dbReference>
<dbReference type="Gene3D" id="3.30.70.1710">
    <property type="match status" value="1"/>
</dbReference>
<feature type="compositionally biased region" description="Basic and acidic residues" evidence="4">
    <location>
        <begin position="123"/>
        <end position="144"/>
    </location>
</feature>
<evidence type="ECO:0000256" key="4">
    <source>
        <dbReference type="SAM" id="MobiDB-lite"/>
    </source>
</evidence>
<gene>
    <name evidence="6" type="ORF">SAMN02194393_01348</name>
</gene>
<dbReference type="Pfam" id="PF00936">
    <property type="entry name" value="BMC"/>
    <property type="match status" value="1"/>
</dbReference>
<evidence type="ECO:0000259" key="5">
    <source>
        <dbReference type="PROSITE" id="PS51930"/>
    </source>
</evidence>
<comment type="subcellular location">
    <subcellularLocation>
        <location evidence="1">Bacterial microcompartment</location>
    </subcellularLocation>
</comment>
<proteinExistence type="inferred from homology"/>
<dbReference type="OrthoDB" id="9812608at2"/>
<keyword evidence="2" id="KW-1283">Bacterial microcompartment</keyword>
<comment type="similarity">
    <text evidence="3">Belongs to the bacterial microcompartments protein family.</text>
</comment>
<dbReference type="PANTHER" id="PTHR33941:SF11">
    <property type="entry name" value="BACTERIAL MICROCOMPARTMENT SHELL PROTEIN PDUJ"/>
    <property type="match status" value="1"/>
</dbReference>
<dbReference type="AlphaFoldDB" id="A0A1T5JUS3"/>
<evidence type="ECO:0000256" key="2">
    <source>
        <dbReference type="ARBA" id="ARBA00024446"/>
    </source>
</evidence>
<feature type="region of interest" description="Disordered" evidence="4">
    <location>
        <begin position="94"/>
        <end position="144"/>
    </location>
</feature>
<dbReference type="SMART" id="SM00877">
    <property type="entry name" value="BMC"/>
    <property type="match status" value="1"/>
</dbReference>
<feature type="domain" description="BMC" evidence="5">
    <location>
        <begin position="4"/>
        <end position="92"/>
    </location>
</feature>
<protein>
    <submittedName>
        <fullName evidence="6">Carbon dioxide concentrating mechanism/carboxysome shell protein</fullName>
    </submittedName>
</protein>
<feature type="compositionally biased region" description="Basic residues" evidence="4">
    <location>
        <begin position="101"/>
        <end position="119"/>
    </location>
</feature>